<feature type="disulfide bond" evidence="21">
    <location>
        <begin position="601"/>
        <end position="628"/>
    </location>
</feature>
<feature type="domain" description="EGF-like" evidence="23">
    <location>
        <begin position="158"/>
        <end position="194"/>
    </location>
</feature>
<dbReference type="SMART" id="SM00032">
    <property type="entry name" value="CCP"/>
    <property type="match status" value="16"/>
</dbReference>
<keyword evidence="9" id="KW-0677">Repeat</keyword>
<comment type="subcellular location">
    <subcellularLocation>
        <location evidence="1">Cell membrane</location>
        <topology evidence="1">Single-pass type I membrane protein</topology>
    </subcellularLocation>
</comment>
<evidence type="ECO:0000259" key="23">
    <source>
        <dbReference type="PROSITE" id="PS50026"/>
    </source>
</evidence>
<feature type="disulfide bond" evidence="21">
    <location>
        <begin position="1097"/>
        <end position="1124"/>
    </location>
</feature>
<evidence type="ECO:0000256" key="14">
    <source>
        <dbReference type="ARBA" id="ARBA00038738"/>
    </source>
</evidence>
<evidence type="ECO:0000256" key="5">
    <source>
        <dbReference type="ARBA" id="ARBA00022659"/>
    </source>
</evidence>
<feature type="disulfide bond" evidence="21">
    <location>
        <begin position="911"/>
        <end position="938"/>
    </location>
</feature>
<dbReference type="PROSITE" id="PS01186">
    <property type="entry name" value="EGF_2"/>
    <property type="match status" value="1"/>
</dbReference>
<dbReference type="Gene3D" id="3.10.100.10">
    <property type="entry name" value="Mannose-Binding Protein A, subunit A"/>
    <property type="match status" value="1"/>
</dbReference>
<feature type="domain" description="Sushi" evidence="25">
    <location>
        <begin position="569"/>
        <end position="630"/>
    </location>
</feature>
<keyword evidence="5 21" id="KW-0768">Sushi</keyword>
<feature type="domain" description="Sushi" evidence="25">
    <location>
        <begin position="507"/>
        <end position="568"/>
    </location>
</feature>
<dbReference type="InterPro" id="IPR050350">
    <property type="entry name" value="Compl-Cell_Adhes-Reg"/>
</dbReference>
<feature type="domain" description="Sushi" evidence="25">
    <location>
        <begin position="755"/>
        <end position="816"/>
    </location>
</feature>
<reference evidence="26" key="4">
    <citation type="submission" date="2025-08" db="UniProtKB">
        <authorList>
            <consortium name="Ensembl"/>
        </authorList>
    </citation>
    <scope>IDENTIFICATION</scope>
</reference>
<feature type="disulfide bond" evidence="21">
    <location>
        <begin position="973"/>
        <end position="1000"/>
    </location>
</feature>
<keyword evidence="27" id="KW-1185">Reference proteome</keyword>
<reference evidence="27" key="1">
    <citation type="journal article" date="2006" name="Science">
        <title>Ancient noncoding elements conserved in the human genome.</title>
        <authorList>
            <person name="Venkatesh B."/>
            <person name="Kirkness E.F."/>
            <person name="Loh Y.H."/>
            <person name="Halpern A.L."/>
            <person name="Lee A.P."/>
            <person name="Johnson J."/>
            <person name="Dandona N."/>
            <person name="Viswanathan L.D."/>
            <person name="Tay A."/>
            <person name="Venter J.C."/>
            <person name="Strausberg R.L."/>
            <person name="Brenner S."/>
        </authorList>
    </citation>
    <scope>NUCLEOTIDE SEQUENCE [LARGE SCALE GENOMIC DNA]</scope>
</reference>
<evidence type="ECO:0000256" key="22">
    <source>
        <dbReference type="SAM" id="Phobius"/>
    </source>
</evidence>
<keyword evidence="22" id="KW-0812">Transmembrane</keyword>
<feature type="domain" description="Sushi" evidence="25">
    <location>
        <begin position="259"/>
        <end position="320"/>
    </location>
</feature>
<feature type="disulfide bond" evidence="21">
    <location>
        <begin position="1035"/>
        <end position="1062"/>
    </location>
</feature>
<protein>
    <recommendedName>
        <fullName evidence="15">E-selectin</fullName>
    </recommendedName>
    <alternativeName>
        <fullName evidence="16">CD62 antigen-like family member E</fullName>
    </alternativeName>
    <alternativeName>
        <fullName evidence="17">Endothelial leukocyte adhesion molecule 1</fullName>
    </alternativeName>
    <alternativeName>
        <fullName evidence="18">Leukocyte-endothelial cell adhesion molecule 2</fullName>
    </alternativeName>
</protein>
<evidence type="ECO:0000256" key="20">
    <source>
        <dbReference type="PROSITE-ProRule" id="PRU00076"/>
    </source>
</evidence>
<evidence type="ECO:0000256" key="10">
    <source>
        <dbReference type="ARBA" id="ARBA00022837"/>
    </source>
</evidence>
<evidence type="ECO:0000256" key="8">
    <source>
        <dbReference type="ARBA" id="ARBA00022734"/>
    </source>
</evidence>
<evidence type="ECO:0000256" key="3">
    <source>
        <dbReference type="ARBA" id="ARBA00022475"/>
    </source>
</evidence>
<dbReference type="PROSITE" id="PS00022">
    <property type="entry name" value="EGF_1"/>
    <property type="match status" value="1"/>
</dbReference>
<dbReference type="OrthoDB" id="406096at2759"/>
<dbReference type="GO" id="GO:0005886">
    <property type="term" value="C:plasma membrane"/>
    <property type="evidence" value="ECO:0007669"/>
    <property type="project" value="UniProtKB-SubCell"/>
</dbReference>
<reference evidence="27" key="2">
    <citation type="journal article" date="2007" name="PLoS Biol.">
        <title>Survey sequencing and comparative analysis of the elephant shark (Callorhinchus milii) genome.</title>
        <authorList>
            <person name="Venkatesh B."/>
            <person name="Kirkness E.F."/>
            <person name="Loh Y.H."/>
            <person name="Halpern A.L."/>
            <person name="Lee A.P."/>
            <person name="Johnson J."/>
            <person name="Dandona N."/>
            <person name="Viswanathan L.D."/>
            <person name="Tay A."/>
            <person name="Venter J.C."/>
            <person name="Strausberg R.L."/>
            <person name="Brenner S."/>
        </authorList>
    </citation>
    <scope>NUCLEOTIDE SEQUENCE [LARGE SCALE GENOMIC DNA]</scope>
</reference>
<dbReference type="InterPro" id="IPR001304">
    <property type="entry name" value="C-type_lectin-like"/>
</dbReference>
<feature type="domain" description="Sushi" evidence="25">
    <location>
        <begin position="321"/>
        <end position="382"/>
    </location>
</feature>
<dbReference type="Proteomes" id="UP000314986">
    <property type="component" value="Unassembled WGS sequence"/>
</dbReference>
<feature type="disulfide bond" evidence="21">
    <location>
        <begin position="539"/>
        <end position="566"/>
    </location>
</feature>
<evidence type="ECO:0000256" key="11">
    <source>
        <dbReference type="ARBA" id="ARBA00022889"/>
    </source>
</evidence>
<name>A0A4W3K6T3_CALMI</name>
<feature type="disulfide bond" evidence="21">
    <location>
        <begin position="663"/>
        <end position="690"/>
    </location>
</feature>
<evidence type="ECO:0000256" key="16">
    <source>
        <dbReference type="ARBA" id="ARBA00041401"/>
    </source>
</evidence>
<feature type="domain" description="Sushi" evidence="25">
    <location>
        <begin position="817"/>
        <end position="878"/>
    </location>
</feature>
<feature type="domain" description="Sushi" evidence="25">
    <location>
        <begin position="1127"/>
        <end position="1188"/>
    </location>
</feature>
<keyword evidence="8" id="KW-0430">Lectin</keyword>
<dbReference type="CDD" id="cd00033">
    <property type="entry name" value="CCP"/>
    <property type="match status" value="16"/>
</dbReference>
<feature type="disulfide bond" evidence="21">
    <location>
        <begin position="787"/>
        <end position="814"/>
    </location>
</feature>
<comment type="function">
    <text evidence="19">Cell-surface glycoprotein having a role in immunoadhesion. Mediates in the adhesion of blood neutrophils in cytokine-activated endothelium through interaction with SELPLG/PSGL1. May have a role in capillary morphogenesis.</text>
</comment>
<feature type="domain" description="Sushi" evidence="25">
    <location>
        <begin position="693"/>
        <end position="754"/>
    </location>
</feature>
<evidence type="ECO:0000256" key="19">
    <source>
        <dbReference type="ARBA" id="ARBA00045695"/>
    </source>
</evidence>
<dbReference type="GeneTree" id="ENSGT00940000161063"/>
<dbReference type="InterPro" id="IPR016186">
    <property type="entry name" value="C-type_lectin-like/link_sf"/>
</dbReference>
<dbReference type="Pfam" id="PF00008">
    <property type="entry name" value="EGF"/>
    <property type="match status" value="1"/>
</dbReference>
<feature type="disulfide bond" evidence="21">
    <location>
        <begin position="477"/>
        <end position="504"/>
    </location>
</feature>
<dbReference type="GO" id="GO:0007155">
    <property type="term" value="P:cell adhesion"/>
    <property type="evidence" value="ECO:0007669"/>
    <property type="project" value="UniProtKB-KW"/>
</dbReference>
<feature type="disulfide bond" evidence="21">
    <location>
        <begin position="291"/>
        <end position="318"/>
    </location>
</feature>
<dbReference type="PRINTS" id="PR00343">
    <property type="entry name" value="SELECTIN"/>
</dbReference>
<accession>A0A4W3K6T3</accession>
<dbReference type="InterPro" id="IPR000742">
    <property type="entry name" value="EGF"/>
</dbReference>
<feature type="domain" description="C-type lectin" evidence="24">
    <location>
        <begin position="38"/>
        <end position="158"/>
    </location>
</feature>
<evidence type="ECO:0000256" key="13">
    <source>
        <dbReference type="ARBA" id="ARBA00023180"/>
    </source>
</evidence>
<dbReference type="KEGG" id="cmk:103179971"/>
<evidence type="ECO:0000256" key="12">
    <source>
        <dbReference type="ARBA" id="ARBA00023157"/>
    </source>
</evidence>
<gene>
    <name evidence="26" type="primary">LOC103179971</name>
</gene>
<feature type="transmembrane region" description="Helical" evidence="22">
    <location>
        <begin position="21"/>
        <end position="41"/>
    </location>
</feature>
<dbReference type="InterPro" id="IPR002396">
    <property type="entry name" value="Selectin_superfamily"/>
</dbReference>
<feature type="domain" description="Sushi" evidence="25">
    <location>
        <begin position="1003"/>
        <end position="1064"/>
    </location>
</feature>
<evidence type="ECO:0000256" key="21">
    <source>
        <dbReference type="PROSITE-ProRule" id="PRU00302"/>
    </source>
</evidence>
<evidence type="ECO:0000256" key="6">
    <source>
        <dbReference type="ARBA" id="ARBA00022723"/>
    </source>
</evidence>
<keyword evidence="22" id="KW-0472">Membrane</keyword>
<dbReference type="OMA" id="CKAKVIN"/>
<feature type="disulfide bond" evidence="21">
    <location>
        <begin position="415"/>
        <end position="442"/>
    </location>
</feature>
<dbReference type="PROSITE" id="PS50041">
    <property type="entry name" value="C_TYPE_LECTIN_2"/>
    <property type="match status" value="1"/>
</dbReference>
<dbReference type="InterPro" id="IPR035976">
    <property type="entry name" value="Sushi/SCR/CCP_sf"/>
</dbReference>
<evidence type="ECO:0000256" key="4">
    <source>
        <dbReference type="ARBA" id="ARBA00022536"/>
    </source>
</evidence>
<feature type="disulfide bond" evidence="21">
    <location>
        <begin position="1159"/>
        <end position="1186"/>
    </location>
</feature>
<evidence type="ECO:0000256" key="2">
    <source>
        <dbReference type="ARBA" id="ARBA00007360"/>
    </source>
</evidence>
<proteinExistence type="inferred from homology"/>
<feature type="domain" description="Sushi" evidence="25">
    <location>
        <begin position="879"/>
        <end position="940"/>
    </location>
</feature>
<dbReference type="PROSITE" id="PS50923">
    <property type="entry name" value="SUSHI"/>
    <property type="match status" value="16"/>
</dbReference>
<dbReference type="SUPFAM" id="SSF56436">
    <property type="entry name" value="C-type lectin-like"/>
    <property type="match status" value="1"/>
</dbReference>
<comment type="similarity">
    <text evidence="2">Belongs to the selectin/LECAM family.</text>
</comment>
<dbReference type="PROSITE" id="PS50026">
    <property type="entry name" value="EGF_3"/>
    <property type="match status" value="1"/>
</dbReference>
<evidence type="ECO:0000259" key="24">
    <source>
        <dbReference type="PROSITE" id="PS50041"/>
    </source>
</evidence>
<evidence type="ECO:0000259" key="25">
    <source>
        <dbReference type="PROSITE" id="PS50923"/>
    </source>
</evidence>
<evidence type="ECO:0000256" key="1">
    <source>
        <dbReference type="ARBA" id="ARBA00004251"/>
    </source>
</evidence>
<dbReference type="AlphaFoldDB" id="A0A4W3K6T3"/>
<dbReference type="Ensembl" id="ENSCMIT00000040576.1">
    <property type="protein sequence ID" value="ENSCMIP00000040005.1"/>
    <property type="gene ID" value="ENSCMIG00000016729.1"/>
</dbReference>
<evidence type="ECO:0000256" key="18">
    <source>
        <dbReference type="ARBA" id="ARBA00043124"/>
    </source>
</evidence>
<comment type="caution">
    <text evidence="20">Lacks conserved residue(s) required for the propagation of feature annotation.</text>
</comment>
<dbReference type="Gene3D" id="2.10.70.10">
    <property type="entry name" value="Complement Module, domain 1"/>
    <property type="match status" value="16"/>
</dbReference>
<evidence type="ECO:0000256" key="7">
    <source>
        <dbReference type="ARBA" id="ARBA00022729"/>
    </source>
</evidence>
<dbReference type="Pfam" id="PF00059">
    <property type="entry name" value="Lectin_C"/>
    <property type="match status" value="1"/>
</dbReference>
<dbReference type="GO" id="GO:0030246">
    <property type="term" value="F:carbohydrate binding"/>
    <property type="evidence" value="ECO:0007669"/>
    <property type="project" value="UniProtKB-KW"/>
</dbReference>
<organism evidence="26 27">
    <name type="scientific">Callorhinchus milii</name>
    <name type="common">Ghost shark</name>
    <dbReference type="NCBI Taxonomy" id="7868"/>
    <lineage>
        <taxon>Eukaryota</taxon>
        <taxon>Metazoa</taxon>
        <taxon>Chordata</taxon>
        <taxon>Craniata</taxon>
        <taxon>Vertebrata</taxon>
        <taxon>Chondrichthyes</taxon>
        <taxon>Holocephali</taxon>
        <taxon>Chimaeriformes</taxon>
        <taxon>Callorhinchidae</taxon>
        <taxon>Callorhinchus</taxon>
    </lineage>
</organism>
<keyword evidence="3" id="KW-1003">Cell membrane</keyword>
<dbReference type="FunFam" id="2.10.70.10:FF:000001">
    <property type="entry name" value="Selectin P"/>
    <property type="match status" value="16"/>
</dbReference>
<dbReference type="Pfam" id="PF00084">
    <property type="entry name" value="Sushi"/>
    <property type="match status" value="16"/>
</dbReference>
<dbReference type="InParanoid" id="A0A4W3K6T3"/>
<feature type="disulfide bond" evidence="21">
    <location>
        <begin position="229"/>
        <end position="256"/>
    </location>
</feature>
<keyword evidence="22" id="KW-1133">Transmembrane helix</keyword>
<dbReference type="GeneID" id="103179971"/>
<keyword evidence="6" id="KW-0479">Metal-binding</keyword>
<dbReference type="GO" id="GO:0046872">
    <property type="term" value="F:metal ion binding"/>
    <property type="evidence" value="ECO:0007669"/>
    <property type="project" value="UniProtKB-KW"/>
</dbReference>
<reference evidence="27" key="3">
    <citation type="journal article" date="2014" name="Nature">
        <title>Elephant shark genome provides unique insights into gnathostome evolution.</title>
        <authorList>
            <consortium name="International Elephant Shark Genome Sequencing Consortium"/>
            <person name="Venkatesh B."/>
            <person name="Lee A.P."/>
            <person name="Ravi V."/>
            <person name="Maurya A.K."/>
            <person name="Lian M.M."/>
            <person name="Swann J.B."/>
            <person name="Ohta Y."/>
            <person name="Flajnik M.F."/>
            <person name="Sutoh Y."/>
            <person name="Kasahara M."/>
            <person name="Hoon S."/>
            <person name="Gangu V."/>
            <person name="Roy S.W."/>
            <person name="Irimia M."/>
            <person name="Korzh V."/>
            <person name="Kondrychyn I."/>
            <person name="Lim Z.W."/>
            <person name="Tay B.H."/>
            <person name="Tohari S."/>
            <person name="Kong K.W."/>
            <person name="Ho S."/>
            <person name="Lorente-Galdos B."/>
            <person name="Quilez J."/>
            <person name="Marques-Bonet T."/>
            <person name="Raney B.J."/>
            <person name="Ingham P.W."/>
            <person name="Tay A."/>
            <person name="Hillier L.W."/>
            <person name="Minx P."/>
            <person name="Boehm T."/>
            <person name="Wilson R.K."/>
            <person name="Brenner S."/>
            <person name="Warren W.C."/>
        </authorList>
    </citation>
    <scope>NUCLEOTIDE SEQUENCE [LARGE SCALE GENOMIC DNA]</scope>
</reference>
<keyword evidence="4 20" id="KW-0245">EGF-like domain</keyword>
<feature type="domain" description="Sushi" evidence="25">
    <location>
        <begin position="197"/>
        <end position="258"/>
    </location>
</feature>
<dbReference type="InterPro" id="IPR016187">
    <property type="entry name" value="CTDL_fold"/>
</dbReference>
<feature type="domain" description="Sushi" evidence="25">
    <location>
        <begin position="1065"/>
        <end position="1126"/>
    </location>
</feature>
<keyword evidence="7" id="KW-0732">Signal</keyword>
<dbReference type="PANTHER" id="PTHR19325">
    <property type="entry name" value="COMPLEMENT COMPONENT-RELATED SUSHI DOMAIN-CONTAINING"/>
    <property type="match status" value="1"/>
</dbReference>
<feature type="disulfide bond" evidence="21">
    <location>
        <begin position="353"/>
        <end position="380"/>
    </location>
</feature>
<feature type="domain" description="Sushi" evidence="25">
    <location>
        <begin position="631"/>
        <end position="692"/>
    </location>
</feature>
<sequence length="1254" mass="138072">MASHRSYQSKGYLQRLRKLPQLLALVVFSYEILLLQGTHGWTYHYSNKPVRWAKARSYCQSHHTDIVAIQNPEENAYLKNTLPGQGEHYWIGLKKINDKWTWIATHRPVENFTLNWAPGEPNDKRLTEHCVEMQSIRSEFAGKWNDESCKKRKRPLCFEASCNATSCSGHGECVETINNFKCSCSEGFYGSYCEHVVKCERLANPDRGVVNCSKPYGEFSYNSTCDFGCVEGYEMTGTSKLQCTSTMAWTAPAPECTVVNCFTLEISNLDFMNCSHPLDRFSYNSTCTFSCREGYVIHGSDRLQCLSSGKWTAHNPFCEVQVCEALAVPDHSTMRCFHPIEDFSYNSTCAFSCQEGFVLKGLDTLHCRVSGEWTAPAPTCEAVKCDELKISHSLLMNCQHPFRPFSYNSTCAFNCKDGFILHGSDRLECKASSNWTAEIPSCKAVQCPLLKSPESGIINCSHAFGDFSYSSTCDFSCSKGFVLNGSDRLQCQASRLWTQETPSCEAVTCTTPGKLKHGFKNCSHPIGPYSYNSTCDFDCVEGYMLNGSNRLRCGAFGQWTALEPSCEAVNCEKLMVPDRGVMNCTHPITTFSYSSKCDFSCSEGFSLQGSDTLQCLSSGQWTAQNPTCKAVNCQTLVQPERGAVNCSHPIRDFSYTSTCDFTCAEGFSLQGSDTLQCLSSGQWTAQSPTCKAVNCQTLVQPERGAVNCSHPIRDFSYTSTCDFTCVEGFVLHGSGRLQCGASGYWTAEIPTCKAVNCEKLMVPDRGVMNCTHPITTFSYSSKCDFSCSEGFSLQGSDTLQCLSSGQWTAQNPTCKAVNCQTLVQPERGAVNCSHPIRDFSYTSTCDFTCVEGFVLHGSGRLQCGASGYWTAEIPTCKAVNCEKLMIPDRGVMNCTHPITTFSYSSKCDFSCSEGFSLQGSDTLQCLSSGQWTAQNPTCKVVNCQILSPPERSVMSCFHPIANFGYTSTCNLSCAVGFVLYGADRLKCGAAGEWTAQTPTCKAVTCQTLVQPDRGDMICSHPIKDFSYNSMCDFSCGEGFGLLGSDRLRCGADGQWTASVPTCKAVLCKVLTQPRQGTINCSHPIDYFSYNSTCDISCDEGFVLDGLGRLQCQVPGKWTVETPTCEAMKCEVLITHPPMIMNCTHSAANFSYGSACNFSCAQGYLLKGSARLQCNESGQWTDPLPTCNDDAGSYLANVMTYTAAVMAAILAALFTVMTAVSIRRHLKKKDKYIIKQDSDDLSTLEMMENPAFNIE</sequence>
<dbReference type="CDD" id="cd00054">
    <property type="entry name" value="EGF_CA"/>
    <property type="match status" value="1"/>
</dbReference>
<dbReference type="FunFam" id="3.10.100.10:FF:000007">
    <property type="entry name" value="L-selectin"/>
    <property type="match status" value="1"/>
</dbReference>
<evidence type="ECO:0000256" key="15">
    <source>
        <dbReference type="ARBA" id="ARBA00040812"/>
    </source>
</evidence>
<feature type="domain" description="Sushi" evidence="25">
    <location>
        <begin position="941"/>
        <end position="1002"/>
    </location>
</feature>
<feature type="disulfide bond" evidence="21">
    <location>
        <begin position="725"/>
        <end position="752"/>
    </location>
</feature>
<evidence type="ECO:0000256" key="17">
    <source>
        <dbReference type="ARBA" id="ARBA00042113"/>
    </source>
</evidence>
<dbReference type="PANTHER" id="PTHR19325:SF493">
    <property type="entry name" value="E-SELECTIN"/>
    <property type="match status" value="1"/>
</dbReference>
<evidence type="ECO:0000313" key="27">
    <source>
        <dbReference type="Proteomes" id="UP000314986"/>
    </source>
</evidence>
<dbReference type="STRING" id="7868.ENSCMIP00000040005"/>
<feature type="transmembrane region" description="Helical" evidence="22">
    <location>
        <begin position="1197"/>
        <end position="1221"/>
    </location>
</feature>
<reference evidence="26" key="5">
    <citation type="submission" date="2025-09" db="UniProtKB">
        <authorList>
            <consortium name="Ensembl"/>
        </authorList>
    </citation>
    <scope>IDENTIFICATION</scope>
</reference>
<dbReference type="SUPFAM" id="SSF57535">
    <property type="entry name" value="Complement control module/SCR domain"/>
    <property type="match status" value="16"/>
</dbReference>
<keyword evidence="10" id="KW-0106">Calcium</keyword>
<evidence type="ECO:0000313" key="26">
    <source>
        <dbReference type="Ensembl" id="ENSCMIP00000040005.1"/>
    </source>
</evidence>
<feature type="disulfide bond" evidence="20">
    <location>
        <begin position="184"/>
        <end position="193"/>
    </location>
</feature>
<keyword evidence="12 20" id="KW-1015">Disulfide bond</keyword>
<keyword evidence="13" id="KW-0325">Glycoprotein</keyword>
<comment type="subunit">
    <text evidence="14">Interacts with SELPLG/PSGL1 and PODXL2 through the sialyl Lewis X epitope. SELPLG sulfation appears not to be required for this interaction.</text>
</comment>
<feature type="domain" description="Sushi" evidence="25">
    <location>
        <begin position="445"/>
        <end position="506"/>
    </location>
</feature>
<feature type="domain" description="Sushi" evidence="25">
    <location>
        <begin position="383"/>
        <end position="444"/>
    </location>
</feature>
<keyword evidence="11" id="KW-0130">Cell adhesion</keyword>
<dbReference type="SMART" id="SM00034">
    <property type="entry name" value="CLECT"/>
    <property type="match status" value="1"/>
</dbReference>
<evidence type="ECO:0000256" key="9">
    <source>
        <dbReference type="ARBA" id="ARBA00022737"/>
    </source>
</evidence>
<dbReference type="InterPro" id="IPR000436">
    <property type="entry name" value="Sushi_SCR_CCP_dom"/>
</dbReference>
<feature type="disulfide bond" evidence="21">
    <location>
        <begin position="849"/>
        <end position="876"/>
    </location>
</feature>